<gene>
    <name evidence="1" type="ORF">NCTC10254_02058</name>
</gene>
<accession>A0A6H9XI09</accession>
<dbReference type="Proteomes" id="UP000249886">
    <property type="component" value="Unassembled WGS sequence"/>
</dbReference>
<proteinExistence type="predicted"/>
<protein>
    <submittedName>
        <fullName evidence="1">Uncharacterized protein</fullName>
    </submittedName>
</protein>
<sequence length="101" mass="11198">MFFCMSLDVVFADAARKSTKAQAAELIEAAVMTALGTTPPTTSEAKLRRQLAETTKVKRKCCRSKPRCKKCPTVMHRLAKQNALQLDDAALKAALLKSRMW</sequence>
<reference evidence="1 2" key="1">
    <citation type="submission" date="2018-06" db="EMBL/GenBank/DDBJ databases">
        <authorList>
            <consortium name="Pathogen Informatics"/>
            <person name="Doyle S."/>
        </authorList>
    </citation>
    <scope>NUCLEOTIDE SEQUENCE [LARGE SCALE GENOMIC DNA]</scope>
    <source>
        <strain evidence="1 2">NCTC10254</strain>
    </source>
</reference>
<dbReference type="EMBL" id="UARK01000031">
    <property type="protein sequence ID" value="SPW31308.1"/>
    <property type="molecule type" value="Genomic_DNA"/>
</dbReference>
<comment type="caution">
    <text evidence="1">The sequence shown here is derived from an EMBL/GenBank/DDBJ whole genome shotgun (WGS) entry which is preliminary data.</text>
</comment>
<evidence type="ECO:0000313" key="1">
    <source>
        <dbReference type="EMBL" id="SPW31308.1"/>
    </source>
</evidence>
<dbReference type="AlphaFoldDB" id="A0A6H9XI09"/>
<evidence type="ECO:0000313" key="2">
    <source>
        <dbReference type="Proteomes" id="UP000249886"/>
    </source>
</evidence>
<organism evidence="1 2">
    <name type="scientific">Corynebacterium matruchotii</name>
    <dbReference type="NCBI Taxonomy" id="43768"/>
    <lineage>
        <taxon>Bacteria</taxon>
        <taxon>Bacillati</taxon>
        <taxon>Actinomycetota</taxon>
        <taxon>Actinomycetes</taxon>
        <taxon>Mycobacteriales</taxon>
        <taxon>Corynebacteriaceae</taxon>
        <taxon>Corynebacterium</taxon>
    </lineage>
</organism>
<name>A0A6H9XI09_9CORY</name>